<evidence type="ECO:0000313" key="1">
    <source>
        <dbReference type="EMBL" id="WMW24376.1"/>
    </source>
</evidence>
<name>A0AA51UL92_9EURY</name>
<sequence length="43" mass="5159">MTFISTTSNDIDDITKGDFFQMRYNHRWFSPTLMRDEIAIEVD</sequence>
<dbReference type="RefSeq" id="WP_309310189.1">
    <property type="nucleotide sequence ID" value="NZ_CP133592.1"/>
</dbReference>
<protein>
    <submittedName>
        <fullName evidence="1">Uncharacterized protein</fullName>
    </submittedName>
</protein>
<gene>
    <name evidence="1" type="ORF">RE474_09765</name>
</gene>
<dbReference type="AlphaFoldDB" id="A0AA51UL92"/>
<organism evidence="1 2">
    <name type="scientific">Methanolobus sediminis</name>
    <dbReference type="NCBI Taxonomy" id="3072978"/>
    <lineage>
        <taxon>Archaea</taxon>
        <taxon>Methanobacteriati</taxon>
        <taxon>Methanobacteriota</taxon>
        <taxon>Stenosarchaea group</taxon>
        <taxon>Methanomicrobia</taxon>
        <taxon>Methanosarcinales</taxon>
        <taxon>Methanosarcinaceae</taxon>
        <taxon>Methanolobus</taxon>
    </lineage>
</organism>
<dbReference type="Proteomes" id="UP001182908">
    <property type="component" value="Chromosome"/>
</dbReference>
<keyword evidence="2" id="KW-1185">Reference proteome</keyword>
<reference evidence="1 2" key="1">
    <citation type="submission" date="2023-08" db="EMBL/GenBank/DDBJ databases">
        <title>Methanolobus mangrovi sp. nov. and Methanolobus sediminis sp. nov, two novel methylotrophic methanogens isolated from mangrove sediments in China.</title>
        <authorList>
            <person name="Zhou J."/>
        </authorList>
    </citation>
    <scope>NUCLEOTIDE SEQUENCE [LARGE SCALE GENOMIC DNA]</scope>
    <source>
        <strain evidence="1 2">FTZ6</strain>
    </source>
</reference>
<dbReference type="GeneID" id="84233004"/>
<accession>A0AA51UL92</accession>
<evidence type="ECO:0000313" key="2">
    <source>
        <dbReference type="Proteomes" id="UP001182908"/>
    </source>
</evidence>
<dbReference type="EMBL" id="CP133592">
    <property type="protein sequence ID" value="WMW24376.1"/>
    <property type="molecule type" value="Genomic_DNA"/>
</dbReference>
<dbReference type="KEGG" id="mseb:RE474_09765"/>
<proteinExistence type="predicted"/>